<reference evidence="2 3" key="1">
    <citation type="journal article" date="2012" name="Science">
        <title>The Paleozoic origin of enzymatic lignin decomposition reconstructed from 31 fungal genomes.</title>
        <authorList>
            <person name="Floudas D."/>
            <person name="Binder M."/>
            <person name="Riley R."/>
            <person name="Barry K."/>
            <person name="Blanchette R.A."/>
            <person name="Henrissat B."/>
            <person name="Martinez A.T."/>
            <person name="Otillar R."/>
            <person name="Spatafora J.W."/>
            <person name="Yadav J.S."/>
            <person name="Aerts A."/>
            <person name="Benoit I."/>
            <person name="Boyd A."/>
            <person name="Carlson A."/>
            <person name="Copeland A."/>
            <person name="Coutinho P.M."/>
            <person name="de Vries R.P."/>
            <person name="Ferreira P."/>
            <person name="Findley K."/>
            <person name="Foster B."/>
            <person name="Gaskell J."/>
            <person name="Glotzer D."/>
            <person name="Gorecki P."/>
            <person name="Heitman J."/>
            <person name="Hesse C."/>
            <person name="Hori C."/>
            <person name="Igarashi K."/>
            <person name="Jurgens J.A."/>
            <person name="Kallen N."/>
            <person name="Kersten P."/>
            <person name="Kohler A."/>
            <person name="Kuees U."/>
            <person name="Kumar T.K.A."/>
            <person name="Kuo A."/>
            <person name="LaButti K."/>
            <person name="Larrondo L.F."/>
            <person name="Lindquist E."/>
            <person name="Ling A."/>
            <person name="Lombard V."/>
            <person name="Lucas S."/>
            <person name="Lundell T."/>
            <person name="Martin R."/>
            <person name="McLaughlin D.J."/>
            <person name="Morgenstern I."/>
            <person name="Morin E."/>
            <person name="Murat C."/>
            <person name="Nagy L.G."/>
            <person name="Nolan M."/>
            <person name="Ohm R.A."/>
            <person name="Patyshakuliyeva A."/>
            <person name="Rokas A."/>
            <person name="Ruiz-Duenas F.J."/>
            <person name="Sabat G."/>
            <person name="Salamov A."/>
            <person name="Samejima M."/>
            <person name="Schmutz J."/>
            <person name="Slot J.C."/>
            <person name="St John F."/>
            <person name="Stenlid J."/>
            <person name="Sun H."/>
            <person name="Sun S."/>
            <person name="Syed K."/>
            <person name="Tsang A."/>
            <person name="Wiebenga A."/>
            <person name="Young D."/>
            <person name="Pisabarro A."/>
            <person name="Eastwood D.C."/>
            <person name="Martin F."/>
            <person name="Cullen D."/>
            <person name="Grigoriev I.V."/>
            <person name="Hibbett D.S."/>
        </authorList>
    </citation>
    <scope>NUCLEOTIDE SEQUENCE [LARGE SCALE GENOMIC DNA]</scope>
    <source>
        <strain evidence="2 3">MD-104</strain>
    </source>
</reference>
<sequence>MGEQVSRTLEVAKIFIGDPFTAFSAVRVYALRDRGWPLAVLTFMLAMARVAINLIIEGDSFIATSSGNVIQFTRIPTLLQSIRGSIQSLIDIWDLIVEINDEVAIYGGVSSIVSDAIVILTTWRRAGVSERQIAEFGGNMSLLQILIRDATFTTSLAVFEPLVSSITPILISRLMIHLQEACFDPDDPSGIHSTARAGMQSTIQFQSPVRGSEQAIASTFDGLSENREMDSAELQMQEQTAEPDCNEDQLEGE</sequence>
<name>A0A2H3J9U4_WOLCO</name>
<organism evidence="2 3">
    <name type="scientific">Wolfiporia cocos (strain MD-104)</name>
    <name type="common">Brown rot fungus</name>
    <dbReference type="NCBI Taxonomy" id="742152"/>
    <lineage>
        <taxon>Eukaryota</taxon>
        <taxon>Fungi</taxon>
        <taxon>Dikarya</taxon>
        <taxon>Basidiomycota</taxon>
        <taxon>Agaricomycotina</taxon>
        <taxon>Agaricomycetes</taxon>
        <taxon>Polyporales</taxon>
        <taxon>Phaeolaceae</taxon>
        <taxon>Wolfiporia</taxon>
    </lineage>
</organism>
<protein>
    <submittedName>
        <fullName evidence="2">Uncharacterized protein</fullName>
    </submittedName>
</protein>
<dbReference type="AlphaFoldDB" id="A0A2H3J9U4"/>
<evidence type="ECO:0000256" key="1">
    <source>
        <dbReference type="SAM" id="MobiDB-lite"/>
    </source>
</evidence>
<dbReference type="EMBL" id="KB467943">
    <property type="protein sequence ID" value="PCH38976.1"/>
    <property type="molecule type" value="Genomic_DNA"/>
</dbReference>
<feature type="region of interest" description="Disordered" evidence="1">
    <location>
        <begin position="208"/>
        <end position="253"/>
    </location>
</feature>
<dbReference type="Proteomes" id="UP000218811">
    <property type="component" value="Unassembled WGS sequence"/>
</dbReference>
<evidence type="ECO:0000313" key="3">
    <source>
        <dbReference type="Proteomes" id="UP000218811"/>
    </source>
</evidence>
<keyword evidence="3" id="KW-1185">Reference proteome</keyword>
<proteinExistence type="predicted"/>
<evidence type="ECO:0000313" key="2">
    <source>
        <dbReference type="EMBL" id="PCH38976.1"/>
    </source>
</evidence>
<feature type="compositionally biased region" description="Acidic residues" evidence="1">
    <location>
        <begin position="244"/>
        <end position="253"/>
    </location>
</feature>
<gene>
    <name evidence="2" type="ORF">WOLCODRAFT_167736</name>
</gene>
<accession>A0A2H3J9U4</accession>